<evidence type="ECO:0000256" key="3">
    <source>
        <dbReference type="ARBA" id="ARBA00023163"/>
    </source>
</evidence>
<feature type="transmembrane region" description="Helical" evidence="4">
    <location>
        <begin position="6"/>
        <end position="25"/>
    </location>
</feature>
<reference evidence="6 7" key="1">
    <citation type="submission" date="2014-04" db="EMBL/GenBank/DDBJ databases">
        <title>Aquimarina sp. 22II-S11-z7 Genome Sequencing.</title>
        <authorList>
            <person name="Lai Q."/>
        </authorList>
    </citation>
    <scope>NUCLEOTIDE SEQUENCE [LARGE SCALE GENOMIC DNA]</scope>
    <source>
        <strain evidence="6 7">22II-S11-z7</strain>
    </source>
</reference>
<protein>
    <recommendedName>
        <fullName evidence="5">HTH araC/xylS-type domain-containing protein</fullName>
    </recommendedName>
</protein>
<dbReference type="AlphaFoldDB" id="A0A023BU58"/>
<dbReference type="SMART" id="SM00342">
    <property type="entry name" value="HTH_ARAC"/>
    <property type="match status" value="1"/>
</dbReference>
<evidence type="ECO:0000256" key="4">
    <source>
        <dbReference type="SAM" id="Phobius"/>
    </source>
</evidence>
<dbReference type="GO" id="GO:0043565">
    <property type="term" value="F:sequence-specific DNA binding"/>
    <property type="evidence" value="ECO:0007669"/>
    <property type="project" value="InterPro"/>
</dbReference>
<feature type="transmembrane region" description="Helical" evidence="4">
    <location>
        <begin position="169"/>
        <end position="190"/>
    </location>
</feature>
<dbReference type="PANTHER" id="PTHR43280:SF29">
    <property type="entry name" value="ARAC-FAMILY TRANSCRIPTIONAL REGULATOR"/>
    <property type="match status" value="1"/>
</dbReference>
<proteinExistence type="predicted"/>
<dbReference type="OrthoDB" id="5492415at2"/>
<feature type="transmembrane region" description="Helical" evidence="4">
    <location>
        <begin position="134"/>
        <end position="157"/>
    </location>
</feature>
<sequence length="354" mass="41271">MKFHFLQVLVLVGVFNSAIIFISSLSLKKSYRNTANFIGFFVLAVALSIASYSILPTLRNSYDWLCLIRFPSMYFVGALFLFFIKSIVKKGYKISSNDLMYLLPGVIEITGIIFIWIYVYFFNFEAKSDILNSQLFWVFHEGIGILLSSFFAIKGVLLFKNNPHKVIKFYKNVFYGMLSLLTLWIVYYVIELSNYPSGIASKYYYPYWITNLVFYLYVGYNVIINPKKPIENISIVEPDELENIITRLNTILESEKLYLQTDITQKILSKKLNINNQVFNEALKNKGILLSEIINNYRINHFISKLQSNQDEIHTLTSLAEDSGFKSRATFYRIFKKHMNMSPTEYKEQIIKNS</sequence>
<dbReference type="GO" id="GO:0003700">
    <property type="term" value="F:DNA-binding transcription factor activity"/>
    <property type="evidence" value="ECO:0007669"/>
    <property type="project" value="InterPro"/>
</dbReference>
<evidence type="ECO:0000259" key="5">
    <source>
        <dbReference type="PROSITE" id="PS01124"/>
    </source>
</evidence>
<name>A0A023BU58_9FLAO</name>
<keyword evidence="4" id="KW-0812">Transmembrane</keyword>
<dbReference type="Proteomes" id="UP000023541">
    <property type="component" value="Unassembled WGS sequence"/>
</dbReference>
<gene>
    <name evidence="6" type="ORF">ATO12_20320</name>
</gene>
<feature type="transmembrane region" description="Helical" evidence="4">
    <location>
        <begin position="100"/>
        <end position="122"/>
    </location>
</feature>
<dbReference type="eggNOG" id="COG2207">
    <property type="taxonomic scope" value="Bacteria"/>
</dbReference>
<dbReference type="InterPro" id="IPR009057">
    <property type="entry name" value="Homeodomain-like_sf"/>
</dbReference>
<feature type="transmembrane region" description="Helical" evidence="4">
    <location>
        <begin position="67"/>
        <end position="88"/>
    </location>
</feature>
<accession>A0A023BU58</accession>
<organism evidence="6 7">
    <name type="scientific">Aquimarina atlantica</name>
    <dbReference type="NCBI Taxonomy" id="1317122"/>
    <lineage>
        <taxon>Bacteria</taxon>
        <taxon>Pseudomonadati</taxon>
        <taxon>Bacteroidota</taxon>
        <taxon>Flavobacteriia</taxon>
        <taxon>Flavobacteriales</taxon>
        <taxon>Flavobacteriaceae</taxon>
        <taxon>Aquimarina</taxon>
    </lineage>
</organism>
<evidence type="ECO:0000313" key="6">
    <source>
        <dbReference type="EMBL" id="EZH73348.1"/>
    </source>
</evidence>
<feature type="domain" description="HTH araC/xylS-type" evidence="5">
    <location>
        <begin position="242"/>
        <end position="349"/>
    </location>
</feature>
<keyword evidence="3" id="KW-0804">Transcription</keyword>
<dbReference type="SUPFAM" id="SSF46689">
    <property type="entry name" value="Homeodomain-like"/>
    <property type="match status" value="1"/>
</dbReference>
<keyword evidence="4" id="KW-1133">Transmembrane helix</keyword>
<dbReference type="InterPro" id="IPR018060">
    <property type="entry name" value="HTH_AraC"/>
</dbReference>
<evidence type="ECO:0000256" key="1">
    <source>
        <dbReference type="ARBA" id="ARBA00023015"/>
    </source>
</evidence>
<dbReference type="Gene3D" id="1.10.10.60">
    <property type="entry name" value="Homeodomain-like"/>
    <property type="match status" value="1"/>
</dbReference>
<evidence type="ECO:0000256" key="2">
    <source>
        <dbReference type="ARBA" id="ARBA00023125"/>
    </source>
</evidence>
<keyword evidence="7" id="KW-1185">Reference proteome</keyword>
<feature type="transmembrane region" description="Helical" evidence="4">
    <location>
        <begin position="205"/>
        <end position="224"/>
    </location>
</feature>
<feature type="transmembrane region" description="Helical" evidence="4">
    <location>
        <begin position="37"/>
        <end position="55"/>
    </location>
</feature>
<dbReference type="PROSITE" id="PS01124">
    <property type="entry name" value="HTH_ARAC_FAMILY_2"/>
    <property type="match status" value="1"/>
</dbReference>
<dbReference type="PANTHER" id="PTHR43280">
    <property type="entry name" value="ARAC-FAMILY TRANSCRIPTIONAL REGULATOR"/>
    <property type="match status" value="1"/>
</dbReference>
<dbReference type="EMBL" id="AQRA01000006">
    <property type="protein sequence ID" value="EZH73348.1"/>
    <property type="molecule type" value="Genomic_DNA"/>
</dbReference>
<keyword evidence="1" id="KW-0805">Transcription regulation</keyword>
<dbReference type="STRING" id="1317122.ATO12_20320"/>
<comment type="caution">
    <text evidence="6">The sequence shown here is derived from an EMBL/GenBank/DDBJ whole genome shotgun (WGS) entry which is preliminary data.</text>
</comment>
<dbReference type="Pfam" id="PF12833">
    <property type="entry name" value="HTH_18"/>
    <property type="match status" value="1"/>
</dbReference>
<keyword evidence="4" id="KW-0472">Membrane</keyword>
<evidence type="ECO:0000313" key="7">
    <source>
        <dbReference type="Proteomes" id="UP000023541"/>
    </source>
</evidence>
<keyword evidence="2" id="KW-0238">DNA-binding</keyword>
<dbReference type="RefSeq" id="WP_034243394.1">
    <property type="nucleotide sequence ID" value="NZ_AQRA01000006.1"/>
</dbReference>